<reference evidence="1" key="1">
    <citation type="submission" date="2018-05" db="EMBL/GenBank/DDBJ databases">
        <authorList>
            <person name="Lanie J.A."/>
            <person name="Ng W.-L."/>
            <person name="Kazmierczak K.M."/>
            <person name="Andrzejewski T.M."/>
            <person name="Davidsen T.M."/>
            <person name="Wayne K.J."/>
            <person name="Tettelin H."/>
            <person name="Glass J.I."/>
            <person name="Rusch D."/>
            <person name="Podicherti R."/>
            <person name="Tsui H.-C.T."/>
            <person name="Winkler M.E."/>
        </authorList>
    </citation>
    <scope>NUCLEOTIDE SEQUENCE</scope>
</reference>
<name>A0A382X9R3_9ZZZZ</name>
<feature type="non-terminal residue" evidence="1">
    <location>
        <position position="1"/>
    </location>
</feature>
<gene>
    <name evidence="1" type="ORF">METZ01_LOCUS420780</name>
</gene>
<dbReference type="AlphaFoldDB" id="A0A382X9R3"/>
<dbReference type="EMBL" id="UINC01166139">
    <property type="protein sequence ID" value="SVD67926.1"/>
    <property type="molecule type" value="Genomic_DNA"/>
</dbReference>
<protein>
    <submittedName>
        <fullName evidence="1">Uncharacterized protein</fullName>
    </submittedName>
</protein>
<organism evidence="1">
    <name type="scientific">marine metagenome</name>
    <dbReference type="NCBI Taxonomy" id="408172"/>
    <lineage>
        <taxon>unclassified sequences</taxon>
        <taxon>metagenomes</taxon>
        <taxon>ecological metagenomes</taxon>
    </lineage>
</organism>
<accession>A0A382X9R3</accession>
<proteinExistence type="predicted"/>
<sequence length="44" mass="4990">AESHDLLPHRPAVGVRRSCLALNLATRRVSIHFHDLQYTRTALP</sequence>
<evidence type="ECO:0000313" key="1">
    <source>
        <dbReference type="EMBL" id="SVD67926.1"/>
    </source>
</evidence>